<accession>A0A5Y4CKS1</accession>
<dbReference type="AlphaFoldDB" id="A0A5Y4CKS1"/>
<comment type="caution">
    <text evidence="2">The sequence shown here is derived from an EMBL/GenBank/DDBJ whole genome shotgun (WGS) entry which is preliminary data.</text>
</comment>
<feature type="non-terminal residue" evidence="2">
    <location>
        <position position="78"/>
    </location>
</feature>
<gene>
    <name evidence="2" type="ORF">FQQ32_23120</name>
</gene>
<sequence>MPHKKVALQLIEETLKELESQKGSLLSAIQKLQRAADIINDNDKKIWCAIQLGDEKYTRLLTEFLSFLQENKSDKKSD</sequence>
<evidence type="ECO:0000256" key="1">
    <source>
        <dbReference type="SAM" id="Coils"/>
    </source>
</evidence>
<feature type="coiled-coil region" evidence="1">
    <location>
        <begin position="8"/>
        <end position="35"/>
    </location>
</feature>
<keyword evidence="1" id="KW-0175">Coiled coil</keyword>
<name>A0A5Y4CKS1_SALER</name>
<evidence type="ECO:0000313" key="2">
    <source>
        <dbReference type="EMBL" id="ECJ9902919.1"/>
    </source>
</evidence>
<organism evidence="2">
    <name type="scientific">Salmonella enterica</name>
    <name type="common">Salmonella choleraesuis</name>
    <dbReference type="NCBI Taxonomy" id="28901"/>
    <lineage>
        <taxon>Bacteria</taxon>
        <taxon>Pseudomonadati</taxon>
        <taxon>Pseudomonadota</taxon>
        <taxon>Gammaproteobacteria</taxon>
        <taxon>Enterobacterales</taxon>
        <taxon>Enterobacteriaceae</taxon>
        <taxon>Salmonella</taxon>
    </lineage>
</organism>
<protein>
    <submittedName>
        <fullName evidence="2">Helix-hairpin-helix domain-containing protein</fullName>
    </submittedName>
</protein>
<dbReference type="EMBL" id="AAJAEW010000274">
    <property type="protein sequence ID" value="ECJ9902919.1"/>
    <property type="molecule type" value="Genomic_DNA"/>
</dbReference>
<proteinExistence type="predicted"/>
<reference evidence="2" key="1">
    <citation type="submission" date="2019-07" db="EMBL/GenBank/DDBJ databases">
        <authorList>
            <consortium name="PulseNet: The National Subtyping Network for Foodborne Disease Surveillance"/>
            <person name="Tarr C.L."/>
            <person name="Trees E."/>
            <person name="Katz L.S."/>
            <person name="Carleton-Romer H.A."/>
            <person name="Stroika S."/>
            <person name="Kucerova Z."/>
            <person name="Roache K.F."/>
            <person name="Sabol A.L."/>
            <person name="Besser J."/>
            <person name="Gerner-Smidt P."/>
        </authorList>
    </citation>
    <scope>NUCLEOTIDE SEQUENCE</scope>
    <source>
        <strain evidence="2">PNUSAS085449</strain>
    </source>
</reference>